<dbReference type="SUPFAM" id="SSF46689">
    <property type="entry name" value="Homeodomain-like"/>
    <property type="match status" value="1"/>
</dbReference>
<evidence type="ECO:0000313" key="2">
    <source>
        <dbReference type="Proteomes" id="UP000191820"/>
    </source>
</evidence>
<protein>
    <submittedName>
        <fullName evidence="1">TetR family transcriptional regulator</fullName>
    </submittedName>
</protein>
<accession>A0ABN4YIP1</accession>
<name>A0ABN4YIP1_9GAMM</name>
<organism evidence="1 2">
    <name type="scientific">Shewanella japonica</name>
    <dbReference type="NCBI Taxonomy" id="93973"/>
    <lineage>
        <taxon>Bacteria</taxon>
        <taxon>Pseudomonadati</taxon>
        <taxon>Pseudomonadota</taxon>
        <taxon>Gammaproteobacteria</taxon>
        <taxon>Alteromonadales</taxon>
        <taxon>Shewanellaceae</taxon>
        <taxon>Shewanella</taxon>
    </lineage>
</organism>
<dbReference type="Proteomes" id="UP000191820">
    <property type="component" value="Chromosome"/>
</dbReference>
<evidence type="ECO:0000313" key="1">
    <source>
        <dbReference type="EMBL" id="ARD24426.1"/>
    </source>
</evidence>
<sequence length="215" mass="25013">MSSWQQRGDYLVEVSQRYLKGHKTFDLCRSHLVKASQISKGTVYNHFPNEADLIVAMAIDDLNHCLAQAKLDEQAYADPLNMFLFHQCRRLHDALVNQRFVIERVMPNEDILSHASEVYQQAYQQRYDEYFAWFHHVIDKIGKIVGFNRAELVTHYLRGAIINTDDAGKDGLDPNLYYQYCYAITQLLGHSDKRLPKLTVFKDWLSKMPQQQSAA</sequence>
<dbReference type="RefSeq" id="WP_065108807.1">
    <property type="nucleotide sequence ID" value="NZ_CANMJJ010000017.1"/>
</dbReference>
<dbReference type="EMBL" id="CP020472">
    <property type="protein sequence ID" value="ARD24426.1"/>
    <property type="molecule type" value="Genomic_DNA"/>
</dbReference>
<keyword evidence="2" id="KW-1185">Reference proteome</keyword>
<dbReference type="InterPro" id="IPR009057">
    <property type="entry name" value="Homeodomain-like_sf"/>
</dbReference>
<reference evidence="1 2" key="1">
    <citation type="submission" date="2017-03" db="EMBL/GenBank/DDBJ databases">
        <title>Genome sequencing of Shewanella japonica KCTC 22435.</title>
        <authorList>
            <person name="Kim K.M."/>
        </authorList>
    </citation>
    <scope>NUCLEOTIDE SEQUENCE [LARGE SCALE GENOMIC DNA]</scope>
    <source>
        <strain evidence="1 2">KCTC 22435</strain>
    </source>
</reference>
<dbReference type="Gene3D" id="1.10.357.10">
    <property type="entry name" value="Tetracycline Repressor, domain 2"/>
    <property type="match status" value="1"/>
</dbReference>
<proteinExistence type="predicted"/>
<gene>
    <name evidence="1" type="ORF">SJ2017_4199</name>
</gene>